<dbReference type="EMBL" id="KL142427">
    <property type="protein sequence ID" value="KDR66107.1"/>
    <property type="molecule type" value="Genomic_DNA"/>
</dbReference>
<dbReference type="HOGENOM" id="CLU_1214848_0_0_1"/>
<organism evidence="1 2">
    <name type="scientific">Galerina marginata (strain CBS 339.88)</name>
    <dbReference type="NCBI Taxonomy" id="685588"/>
    <lineage>
        <taxon>Eukaryota</taxon>
        <taxon>Fungi</taxon>
        <taxon>Dikarya</taxon>
        <taxon>Basidiomycota</taxon>
        <taxon>Agaricomycotina</taxon>
        <taxon>Agaricomycetes</taxon>
        <taxon>Agaricomycetidae</taxon>
        <taxon>Agaricales</taxon>
        <taxon>Agaricineae</taxon>
        <taxon>Strophariaceae</taxon>
        <taxon>Galerina</taxon>
    </lineage>
</organism>
<accession>A0A067S844</accession>
<dbReference type="AlphaFoldDB" id="A0A067S844"/>
<keyword evidence="2" id="KW-1185">Reference proteome</keyword>
<protein>
    <submittedName>
        <fullName evidence="1">Uncharacterized protein</fullName>
    </submittedName>
</protein>
<sequence>MAGVDHLPQPSPRLSIFTVNCDTLTCEQSRHSVCVTITTEEIPGPSSAGCTSRARRRHMTDYVGADERFRGAVLLLLLWVQEHLGLRMGSTEVWARGRGGRRKECFVRRAWLRLWEAGNTPDVRLLFIRPCFLRLPVPPRHTIRQVSASGLRTASRYPRSTTWLLKWVEEPWTRPRVLITREGSSSSPLPPSRPRRRLPCLTCRNKHLLSFQDMDVKNKLCCCACPHK</sequence>
<evidence type="ECO:0000313" key="2">
    <source>
        <dbReference type="Proteomes" id="UP000027222"/>
    </source>
</evidence>
<evidence type="ECO:0000313" key="1">
    <source>
        <dbReference type="EMBL" id="KDR66107.1"/>
    </source>
</evidence>
<dbReference type="Proteomes" id="UP000027222">
    <property type="component" value="Unassembled WGS sequence"/>
</dbReference>
<gene>
    <name evidence="1" type="ORF">GALMADRAFT_1209014</name>
</gene>
<name>A0A067S844_GALM3</name>
<proteinExistence type="predicted"/>
<reference evidence="2" key="1">
    <citation type="journal article" date="2014" name="Proc. Natl. Acad. Sci. U.S.A.">
        <title>Extensive sampling of basidiomycete genomes demonstrates inadequacy of the white-rot/brown-rot paradigm for wood decay fungi.</title>
        <authorList>
            <person name="Riley R."/>
            <person name="Salamov A.A."/>
            <person name="Brown D.W."/>
            <person name="Nagy L.G."/>
            <person name="Floudas D."/>
            <person name="Held B.W."/>
            <person name="Levasseur A."/>
            <person name="Lombard V."/>
            <person name="Morin E."/>
            <person name="Otillar R."/>
            <person name="Lindquist E.A."/>
            <person name="Sun H."/>
            <person name="LaButti K.M."/>
            <person name="Schmutz J."/>
            <person name="Jabbour D."/>
            <person name="Luo H."/>
            <person name="Baker S.E."/>
            <person name="Pisabarro A.G."/>
            <person name="Walton J.D."/>
            <person name="Blanchette R.A."/>
            <person name="Henrissat B."/>
            <person name="Martin F."/>
            <person name="Cullen D."/>
            <person name="Hibbett D.S."/>
            <person name="Grigoriev I.V."/>
        </authorList>
    </citation>
    <scope>NUCLEOTIDE SEQUENCE [LARGE SCALE GENOMIC DNA]</scope>
    <source>
        <strain evidence="2">CBS 339.88</strain>
    </source>
</reference>